<organism evidence="1 2">
    <name type="scientific">Glossina palpalis gambiensis</name>
    <dbReference type="NCBI Taxonomy" id="67801"/>
    <lineage>
        <taxon>Eukaryota</taxon>
        <taxon>Metazoa</taxon>
        <taxon>Ecdysozoa</taxon>
        <taxon>Arthropoda</taxon>
        <taxon>Hexapoda</taxon>
        <taxon>Insecta</taxon>
        <taxon>Pterygota</taxon>
        <taxon>Neoptera</taxon>
        <taxon>Endopterygota</taxon>
        <taxon>Diptera</taxon>
        <taxon>Brachycera</taxon>
        <taxon>Muscomorpha</taxon>
        <taxon>Hippoboscoidea</taxon>
        <taxon>Glossinidae</taxon>
        <taxon>Glossina</taxon>
    </lineage>
</organism>
<protein>
    <submittedName>
        <fullName evidence="1">Uncharacterized protein</fullName>
    </submittedName>
</protein>
<reference evidence="2" key="1">
    <citation type="submission" date="2015-01" db="EMBL/GenBank/DDBJ databases">
        <authorList>
            <person name="Aksoy S."/>
            <person name="Warren W."/>
            <person name="Wilson R.K."/>
        </authorList>
    </citation>
    <scope>NUCLEOTIDE SEQUENCE [LARGE SCALE GENOMIC DNA]</scope>
    <source>
        <strain evidence="2">IAEA</strain>
    </source>
</reference>
<dbReference type="EnsemblMetazoa" id="GPPI035005-RA">
    <property type="protein sequence ID" value="GPPI035005-PA"/>
    <property type="gene ID" value="GPPI035005"/>
</dbReference>
<dbReference type="Proteomes" id="UP000092460">
    <property type="component" value="Unassembled WGS sequence"/>
</dbReference>
<dbReference type="VEuPathDB" id="VectorBase:GPPI035005"/>
<dbReference type="EMBL" id="JXJN01017038">
    <property type="status" value="NOT_ANNOTATED_CDS"/>
    <property type="molecule type" value="Genomic_DNA"/>
</dbReference>
<accession>A0A1B0BMT2</accession>
<dbReference type="AlphaFoldDB" id="A0A1B0BMT2"/>
<proteinExistence type="predicted"/>
<evidence type="ECO:0000313" key="2">
    <source>
        <dbReference type="Proteomes" id="UP000092460"/>
    </source>
</evidence>
<name>A0A1B0BMT2_9MUSC</name>
<evidence type="ECO:0000313" key="1">
    <source>
        <dbReference type="EnsemblMetazoa" id="GPPI035005-PA"/>
    </source>
</evidence>
<sequence length="289" mass="31894">GILVGDALLSLSTRANLEEAFLSSHSRVIARVKLFIGTFGLAMLVMDVPLSLAISCVLSVPLLDLTWFEFLSHSAITSLCRFLFLSSLTSSLRFWMESWNLFAPRDVLDRLVLGEVSFKCGKSLSKSLWEILMCSLCICNFTFESTLELRLGMDMLPFAELCPVRGLLNMLILAARTFFASASSKGTAKLFKSVSSFNNVEFKAVLVVDELELGGFTNFSLNTASALSSTFVAHAATNIHLDCPSLAGRLFSLSRNVNKVSFDPKSSVTHFNRDLTHGDGYKEKQFKLQ</sequence>
<reference evidence="1" key="2">
    <citation type="submission" date="2020-05" db="UniProtKB">
        <authorList>
            <consortium name="EnsemblMetazoa"/>
        </authorList>
    </citation>
    <scope>IDENTIFICATION</scope>
    <source>
        <strain evidence="1">IAEA</strain>
    </source>
</reference>
<keyword evidence="2" id="KW-1185">Reference proteome</keyword>